<dbReference type="OrthoDB" id="566138at2759"/>
<dbReference type="STRING" id="644358.A0A0C4DW42"/>
<dbReference type="InterPro" id="IPR023631">
    <property type="entry name" value="Amidase_dom"/>
</dbReference>
<dbReference type="InterPro" id="IPR036928">
    <property type="entry name" value="AS_sf"/>
</dbReference>
<dbReference type="OMA" id="ASMSEWS"/>
<dbReference type="AlphaFoldDB" id="A0A0C4DW42"/>
<dbReference type="EMBL" id="ADBL01000998">
    <property type="status" value="NOT_ANNOTATED_CDS"/>
    <property type="molecule type" value="Genomic_DNA"/>
</dbReference>
<dbReference type="eggNOG" id="KOG1211">
    <property type="taxonomic scope" value="Eukaryota"/>
</dbReference>
<feature type="region of interest" description="Disordered" evidence="1">
    <location>
        <begin position="114"/>
        <end position="144"/>
    </location>
</feature>
<reference evidence="4" key="4">
    <citation type="journal article" date="2015" name="G3 (Bethesda)">
        <title>Genome sequences of three phytopathogenic species of the Magnaporthaceae family of fungi.</title>
        <authorList>
            <person name="Okagaki L.H."/>
            <person name="Nunes C.C."/>
            <person name="Sailsbery J."/>
            <person name="Clay B."/>
            <person name="Brown D."/>
            <person name="John T."/>
            <person name="Oh Y."/>
            <person name="Young N."/>
            <person name="Fitzgerald M."/>
            <person name="Haas B.J."/>
            <person name="Zeng Q."/>
            <person name="Young S."/>
            <person name="Adiconis X."/>
            <person name="Fan L."/>
            <person name="Levin J.Z."/>
            <person name="Mitchell T.K."/>
            <person name="Okubara P.A."/>
            <person name="Farman M.L."/>
            <person name="Kohn L.M."/>
            <person name="Birren B."/>
            <person name="Ma L.-J."/>
            <person name="Dean R.A."/>
        </authorList>
    </citation>
    <scope>NUCLEOTIDE SEQUENCE</scope>
    <source>
        <strain evidence="4">ATCC 64411 / 73-15</strain>
    </source>
</reference>
<dbReference type="PANTHER" id="PTHR42678">
    <property type="entry name" value="AMIDASE"/>
    <property type="match status" value="1"/>
</dbReference>
<dbReference type="EnsemblFungi" id="MAPG_04214T0">
    <property type="protein sequence ID" value="MAPG_04214T0"/>
    <property type="gene ID" value="MAPG_04214"/>
</dbReference>
<evidence type="ECO:0000256" key="1">
    <source>
        <dbReference type="SAM" id="MobiDB-lite"/>
    </source>
</evidence>
<dbReference type="PANTHER" id="PTHR42678:SF34">
    <property type="entry name" value="OS04G0183300 PROTEIN"/>
    <property type="match status" value="1"/>
</dbReference>
<evidence type="ECO:0000259" key="2">
    <source>
        <dbReference type="Pfam" id="PF01425"/>
    </source>
</evidence>
<organism evidence="4 5">
    <name type="scientific">Magnaporthiopsis poae (strain ATCC 64411 / 73-15)</name>
    <name type="common">Kentucky bluegrass fungus</name>
    <name type="synonym">Magnaporthe poae</name>
    <dbReference type="NCBI Taxonomy" id="644358"/>
    <lineage>
        <taxon>Eukaryota</taxon>
        <taxon>Fungi</taxon>
        <taxon>Dikarya</taxon>
        <taxon>Ascomycota</taxon>
        <taxon>Pezizomycotina</taxon>
        <taxon>Sordariomycetes</taxon>
        <taxon>Sordariomycetidae</taxon>
        <taxon>Magnaporthales</taxon>
        <taxon>Magnaporthaceae</taxon>
        <taxon>Magnaporthiopsis</taxon>
    </lineage>
</organism>
<dbReference type="SUPFAM" id="SSF75304">
    <property type="entry name" value="Amidase signature (AS) enzymes"/>
    <property type="match status" value="1"/>
</dbReference>
<protein>
    <recommendedName>
        <fullName evidence="2">Amidase domain-containing protein</fullName>
    </recommendedName>
</protein>
<dbReference type="Proteomes" id="UP000011715">
    <property type="component" value="Unassembled WGS sequence"/>
</dbReference>
<gene>
    <name evidence="3" type="ORF">MAPG_04214</name>
</gene>
<reference evidence="3" key="1">
    <citation type="submission" date="2010-05" db="EMBL/GenBank/DDBJ databases">
        <title>The Genome Sequence of Magnaporthe poae strain ATCC 64411.</title>
        <authorList>
            <consortium name="The Broad Institute Genome Sequencing Platform"/>
            <consortium name="Broad Institute Genome Sequencing Center for Infectious Disease"/>
            <person name="Ma L.-J."/>
            <person name="Dead R."/>
            <person name="Young S."/>
            <person name="Zeng Q."/>
            <person name="Koehrsen M."/>
            <person name="Alvarado L."/>
            <person name="Berlin A."/>
            <person name="Chapman S.B."/>
            <person name="Chen Z."/>
            <person name="Freedman E."/>
            <person name="Gellesch M."/>
            <person name="Goldberg J."/>
            <person name="Griggs A."/>
            <person name="Gujja S."/>
            <person name="Heilman E.R."/>
            <person name="Heiman D."/>
            <person name="Hepburn T."/>
            <person name="Howarth C."/>
            <person name="Jen D."/>
            <person name="Larson L."/>
            <person name="Mehta T."/>
            <person name="Neiman D."/>
            <person name="Pearson M."/>
            <person name="Roberts A."/>
            <person name="Saif S."/>
            <person name="Shea T."/>
            <person name="Shenoy N."/>
            <person name="Sisk P."/>
            <person name="Stolte C."/>
            <person name="Sykes S."/>
            <person name="Walk T."/>
            <person name="White J."/>
            <person name="Yandava C."/>
            <person name="Haas B."/>
            <person name="Nusbaum C."/>
            <person name="Birren B."/>
        </authorList>
    </citation>
    <scope>NUCLEOTIDE SEQUENCE</scope>
    <source>
        <strain evidence="3">ATCC 64411</strain>
    </source>
</reference>
<accession>A0A0C4DW42</accession>
<name>A0A0C4DW42_MAGP6</name>
<reference evidence="3" key="3">
    <citation type="submission" date="2011-03" db="EMBL/GenBank/DDBJ databases">
        <title>Annotation of Magnaporthe poae ATCC 64411.</title>
        <authorList>
            <person name="Ma L.-J."/>
            <person name="Dead R."/>
            <person name="Young S.K."/>
            <person name="Zeng Q."/>
            <person name="Gargeya S."/>
            <person name="Fitzgerald M."/>
            <person name="Haas B."/>
            <person name="Abouelleil A."/>
            <person name="Alvarado L."/>
            <person name="Arachchi H.M."/>
            <person name="Berlin A."/>
            <person name="Brown A."/>
            <person name="Chapman S.B."/>
            <person name="Chen Z."/>
            <person name="Dunbar C."/>
            <person name="Freedman E."/>
            <person name="Gearin G."/>
            <person name="Gellesch M."/>
            <person name="Goldberg J."/>
            <person name="Griggs A."/>
            <person name="Gujja S."/>
            <person name="Heiman D."/>
            <person name="Howarth C."/>
            <person name="Larson L."/>
            <person name="Lui A."/>
            <person name="MacDonald P.J.P."/>
            <person name="Mehta T."/>
            <person name="Montmayeur A."/>
            <person name="Murphy C."/>
            <person name="Neiman D."/>
            <person name="Pearson M."/>
            <person name="Priest M."/>
            <person name="Roberts A."/>
            <person name="Saif S."/>
            <person name="Shea T."/>
            <person name="Shenoy N."/>
            <person name="Sisk P."/>
            <person name="Stolte C."/>
            <person name="Sykes S."/>
            <person name="Yandava C."/>
            <person name="Wortman J."/>
            <person name="Nusbaum C."/>
            <person name="Birren B."/>
        </authorList>
    </citation>
    <scope>NUCLEOTIDE SEQUENCE</scope>
    <source>
        <strain evidence="3">ATCC 64411</strain>
    </source>
</reference>
<dbReference type="Gene3D" id="3.90.1300.10">
    <property type="entry name" value="Amidase signature (AS) domain"/>
    <property type="match status" value="1"/>
</dbReference>
<evidence type="ECO:0000313" key="3">
    <source>
        <dbReference type="EMBL" id="KLU85184.1"/>
    </source>
</evidence>
<dbReference type="VEuPathDB" id="FungiDB:MAPG_04214"/>
<sequence>MEQGLFTSVDLTRAYIARIDEIDKDFRAVIEINPDALEMATALDKERAESKVRGPMHGIRILLKMTNFPRGAAAVARVREKGAVLLGKADMSHSSGSVVATAMGLEAAALATETHGSVISRRPNSRVWSESSPPSPRRPRDAARLLQPMVGRDPRDKYTSAIPFEEAKTPNYEADASGCPRAFQHTRNGSRHQSMEYLKQRKASSSSQTFLTALPKFLAEMTVDVTLDRQGVRKRGTPAGGKAALVENLRLGTIERNRLDALVLLTSVVPQHGHHRRRAHRTMPIGYLQPGTSVEKNPGRIGLVLKAPNIPFGKAFMGARFTEEKLTGLAFLYEQ</sequence>
<feature type="domain" description="Amidase" evidence="2">
    <location>
        <begin position="10"/>
        <end position="64"/>
    </location>
</feature>
<reference evidence="4" key="5">
    <citation type="submission" date="2015-06" db="UniProtKB">
        <authorList>
            <consortium name="EnsemblFungi"/>
        </authorList>
    </citation>
    <scope>IDENTIFICATION</scope>
    <source>
        <strain evidence="4">ATCC 64411</strain>
    </source>
</reference>
<proteinExistence type="predicted"/>
<evidence type="ECO:0000313" key="5">
    <source>
        <dbReference type="Proteomes" id="UP000011715"/>
    </source>
</evidence>
<keyword evidence="5" id="KW-1185">Reference proteome</keyword>
<evidence type="ECO:0000313" key="4">
    <source>
        <dbReference type="EnsemblFungi" id="MAPG_04214T0"/>
    </source>
</evidence>
<dbReference type="Pfam" id="PF01425">
    <property type="entry name" value="Amidase"/>
    <property type="match status" value="1"/>
</dbReference>
<reference evidence="5" key="2">
    <citation type="submission" date="2010-05" db="EMBL/GenBank/DDBJ databases">
        <title>The genome sequence of Magnaporthe poae strain ATCC 64411.</title>
        <authorList>
            <person name="Ma L.-J."/>
            <person name="Dead R."/>
            <person name="Young S."/>
            <person name="Zeng Q."/>
            <person name="Koehrsen M."/>
            <person name="Alvarado L."/>
            <person name="Berlin A."/>
            <person name="Chapman S.B."/>
            <person name="Chen Z."/>
            <person name="Freedman E."/>
            <person name="Gellesch M."/>
            <person name="Goldberg J."/>
            <person name="Griggs A."/>
            <person name="Gujja S."/>
            <person name="Heilman E.R."/>
            <person name="Heiman D."/>
            <person name="Hepburn T."/>
            <person name="Howarth C."/>
            <person name="Jen D."/>
            <person name="Larson L."/>
            <person name="Mehta T."/>
            <person name="Neiman D."/>
            <person name="Pearson M."/>
            <person name="Roberts A."/>
            <person name="Saif S."/>
            <person name="Shea T."/>
            <person name="Shenoy N."/>
            <person name="Sisk P."/>
            <person name="Stolte C."/>
            <person name="Sykes S."/>
            <person name="Walk T."/>
            <person name="White J."/>
            <person name="Yandava C."/>
            <person name="Haas B."/>
            <person name="Nusbaum C."/>
            <person name="Birren B."/>
        </authorList>
    </citation>
    <scope>NUCLEOTIDE SEQUENCE [LARGE SCALE GENOMIC DNA]</scope>
    <source>
        <strain evidence="5">ATCC 64411 / 73-15</strain>
    </source>
</reference>
<dbReference type="EMBL" id="GL876968">
    <property type="protein sequence ID" value="KLU85184.1"/>
    <property type="molecule type" value="Genomic_DNA"/>
</dbReference>